<reference evidence="3" key="1">
    <citation type="journal article" date="2015" name="Nature">
        <title>Complex archaea that bridge the gap between prokaryotes and eukaryotes.</title>
        <authorList>
            <person name="Spang A."/>
            <person name="Saw J.H."/>
            <person name="Jorgensen S.L."/>
            <person name="Zaremba-Niedzwiedzka K."/>
            <person name="Martijn J."/>
            <person name="Lind A.E."/>
            <person name="van Eijk R."/>
            <person name="Schleper C."/>
            <person name="Guy L."/>
            <person name="Ettema T.J."/>
        </authorList>
    </citation>
    <scope>NUCLEOTIDE SEQUENCE</scope>
</reference>
<keyword evidence="1" id="KW-0175">Coiled coil</keyword>
<dbReference type="AlphaFoldDB" id="A0A0F9E5K7"/>
<evidence type="ECO:0000256" key="1">
    <source>
        <dbReference type="SAM" id="Coils"/>
    </source>
</evidence>
<gene>
    <name evidence="3" type="ORF">LCGC14_2116700</name>
</gene>
<feature type="domain" description="4Fe-4S ferredoxin-type" evidence="2">
    <location>
        <begin position="169"/>
        <end position="199"/>
    </location>
</feature>
<proteinExistence type="predicted"/>
<feature type="coiled-coil region" evidence="1">
    <location>
        <begin position="350"/>
        <end position="377"/>
    </location>
</feature>
<organism evidence="3">
    <name type="scientific">marine sediment metagenome</name>
    <dbReference type="NCBI Taxonomy" id="412755"/>
    <lineage>
        <taxon>unclassified sequences</taxon>
        <taxon>metagenomes</taxon>
        <taxon>ecological metagenomes</taxon>
    </lineage>
</organism>
<accession>A0A0F9E5K7</accession>
<comment type="caution">
    <text evidence="3">The sequence shown here is derived from an EMBL/GenBank/DDBJ whole genome shotgun (WGS) entry which is preliminary data.</text>
</comment>
<dbReference type="PANTHER" id="PTHR42827">
    <property type="entry name" value="IRON-SULFUR CLUSTER-BINDING PROTEIN-RELATED"/>
    <property type="match status" value="1"/>
</dbReference>
<protein>
    <recommendedName>
        <fullName evidence="2">4Fe-4S ferredoxin-type domain-containing protein</fullName>
    </recommendedName>
</protein>
<evidence type="ECO:0000313" key="3">
    <source>
        <dbReference type="EMBL" id="KKL69263.1"/>
    </source>
</evidence>
<name>A0A0F9E5K7_9ZZZZ</name>
<dbReference type="EMBL" id="LAZR01026270">
    <property type="protein sequence ID" value="KKL69263.1"/>
    <property type="molecule type" value="Genomic_DNA"/>
</dbReference>
<sequence>MDLNKEIESFLTNKGALSVGFANKDTLAGGPPSSDITYKLPDAKSAICFSIPLDHDKIRGFLRKDLPHGRSDHEKDNIGTFLRTWNISKDLTAFLQEKGFKAVPFVPNNKYRKEIPGWQFKMHPEISLRYVAVRSGAASFGWSGNVGIKNWGTAISLGGLVTSAELEPTDPIPSEDSFCDNCKLCERVCSFKMFSRDEETTITLGETTFSHAKRINLFRCLLTCGGFNGLHKSRKWSTWSPARHDYPENDEEVQRLLTHAIPIKSKWPKREDGSAGYKPAASIGQNVQLTCGNCNIICWGDPKETAKNYNILINSGCVLQKENGEIIVLPAEEAEKTFKAMSPEHQSLYYKDFKRDMKKEKQALKSEQETYEEIREKLSSI</sequence>
<dbReference type="PROSITE" id="PS51379">
    <property type="entry name" value="4FE4S_FER_2"/>
    <property type="match status" value="1"/>
</dbReference>
<dbReference type="PANTHER" id="PTHR42827:SF1">
    <property type="entry name" value="IRON-SULFUR CLUSTER-BINDING PROTEIN"/>
    <property type="match status" value="1"/>
</dbReference>
<dbReference type="InterPro" id="IPR017896">
    <property type="entry name" value="4Fe4S_Fe-S-bd"/>
</dbReference>
<evidence type="ECO:0000259" key="2">
    <source>
        <dbReference type="PROSITE" id="PS51379"/>
    </source>
</evidence>